<proteinExistence type="predicted"/>
<name>A0A658KEL5_PSEA0</name>
<comment type="caution">
    <text evidence="1">The sequence shown here is derived from an EMBL/GenBank/DDBJ whole genome shotgun (WGS) entry which is preliminary data.</text>
</comment>
<dbReference type="EMBL" id="RBSP01000225">
    <property type="protein sequence ID" value="RMS51573.1"/>
    <property type="molecule type" value="Genomic_DNA"/>
</dbReference>
<dbReference type="GO" id="GO:0005524">
    <property type="term" value="F:ATP binding"/>
    <property type="evidence" value="ECO:0007669"/>
    <property type="project" value="UniProtKB-KW"/>
</dbReference>
<keyword evidence="1" id="KW-0067">ATP-binding</keyword>
<protein>
    <submittedName>
        <fullName evidence="1">Xylose import ATP-binding protein XylG</fullName>
    </submittedName>
</protein>
<dbReference type="Proteomes" id="UP000270873">
    <property type="component" value="Unassembled WGS sequence"/>
</dbReference>
<evidence type="ECO:0000313" key="1">
    <source>
        <dbReference type="EMBL" id="RMS51573.1"/>
    </source>
</evidence>
<keyword evidence="1" id="KW-0547">Nucleotide-binding</keyword>
<reference evidence="1 2" key="1">
    <citation type="submission" date="2018-08" db="EMBL/GenBank/DDBJ databases">
        <title>Recombination of ecologically and evolutionarily significant loci maintains genetic cohesion in the Pseudomonas syringae species complex.</title>
        <authorList>
            <person name="Dillon M."/>
            <person name="Thakur S."/>
            <person name="Almeida R.N.D."/>
            <person name="Weir B.S."/>
            <person name="Guttman D.S."/>
        </authorList>
    </citation>
    <scope>NUCLEOTIDE SEQUENCE [LARGE SCALE GENOMIC DNA]</scope>
    <source>
        <strain evidence="1 2">ICMP 7847</strain>
    </source>
</reference>
<sequence length="41" mass="4429">MVIGEGQLRGDFINHELTQEQVLAAALSHPDAPDNNARKTA</sequence>
<organism evidence="1 2">
    <name type="scientific">Pseudomonas amygdali pv. photiniae</name>
    <dbReference type="NCBI Taxonomy" id="251724"/>
    <lineage>
        <taxon>Bacteria</taxon>
        <taxon>Pseudomonadati</taxon>
        <taxon>Pseudomonadota</taxon>
        <taxon>Gammaproteobacteria</taxon>
        <taxon>Pseudomonadales</taxon>
        <taxon>Pseudomonadaceae</taxon>
        <taxon>Pseudomonas</taxon>
        <taxon>Pseudomonas amygdali</taxon>
    </lineage>
</organism>
<dbReference type="AlphaFoldDB" id="A0A658KEL5"/>
<accession>A0A658KEL5</accession>
<gene>
    <name evidence="1" type="ORF">ALP66_04971</name>
</gene>
<evidence type="ECO:0000313" key="2">
    <source>
        <dbReference type="Proteomes" id="UP000270873"/>
    </source>
</evidence>